<name>A0A4U0TRG5_9PEZI</name>
<keyword evidence="1" id="KW-0175">Coiled coil</keyword>
<accession>A0A4U0TRG5</accession>
<dbReference type="AlphaFoldDB" id="A0A4U0TRG5"/>
<keyword evidence="4" id="KW-1185">Reference proteome</keyword>
<feature type="coiled-coil region" evidence="1">
    <location>
        <begin position="143"/>
        <end position="201"/>
    </location>
</feature>
<evidence type="ECO:0000313" key="3">
    <source>
        <dbReference type="EMBL" id="TKA24708.1"/>
    </source>
</evidence>
<evidence type="ECO:0000256" key="2">
    <source>
        <dbReference type="SAM" id="MobiDB-lite"/>
    </source>
</evidence>
<organism evidence="3 4">
    <name type="scientific">Salinomyces thailandicus</name>
    <dbReference type="NCBI Taxonomy" id="706561"/>
    <lineage>
        <taxon>Eukaryota</taxon>
        <taxon>Fungi</taxon>
        <taxon>Dikarya</taxon>
        <taxon>Ascomycota</taxon>
        <taxon>Pezizomycotina</taxon>
        <taxon>Dothideomycetes</taxon>
        <taxon>Dothideomycetidae</taxon>
        <taxon>Mycosphaerellales</taxon>
        <taxon>Teratosphaeriaceae</taxon>
        <taxon>Salinomyces</taxon>
    </lineage>
</organism>
<dbReference type="Proteomes" id="UP000308549">
    <property type="component" value="Unassembled WGS sequence"/>
</dbReference>
<feature type="region of interest" description="Disordered" evidence="2">
    <location>
        <begin position="267"/>
        <end position="409"/>
    </location>
</feature>
<feature type="compositionally biased region" description="Low complexity" evidence="2">
    <location>
        <begin position="346"/>
        <end position="361"/>
    </location>
</feature>
<evidence type="ECO:0000256" key="1">
    <source>
        <dbReference type="SAM" id="Coils"/>
    </source>
</evidence>
<feature type="compositionally biased region" description="Acidic residues" evidence="2">
    <location>
        <begin position="304"/>
        <end position="322"/>
    </location>
</feature>
<evidence type="ECO:0000313" key="4">
    <source>
        <dbReference type="Proteomes" id="UP000308549"/>
    </source>
</evidence>
<feature type="compositionally biased region" description="Polar residues" evidence="2">
    <location>
        <begin position="272"/>
        <end position="288"/>
    </location>
</feature>
<comment type="caution">
    <text evidence="3">The sequence shown here is derived from an EMBL/GenBank/DDBJ whole genome shotgun (WGS) entry which is preliminary data.</text>
</comment>
<dbReference type="EMBL" id="NAJL01000041">
    <property type="protein sequence ID" value="TKA24708.1"/>
    <property type="molecule type" value="Genomic_DNA"/>
</dbReference>
<proteinExistence type="predicted"/>
<protein>
    <submittedName>
        <fullName evidence="3">Uncharacterized protein</fullName>
    </submittedName>
</protein>
<sequence length="681" mass="75619">MAAPQGPICSAQTGTFAFRVYEYQPVDGSRKRRAPDRDDDLWVRPSKVTKGNAQEAAVCRLRCDLDCSRENLQHSQAAAEKLAREVQTRDVQIQELNGIVASKDDRLQSQSLAFHQTVAEFERERSRVENEAMAVIGGRDHEISGLRSELHRLQTAYSDLTAEAAASQDAVVEVGVTRAKAAGLESELHRLRTAYSDLTAEAAASKDAVVEVGVMRAKAAGLESDVVRLQTAYPDLVAKAAASDGAVAEARVMKDKVAALEADNAGLRQSERSQAQEIARLQQSLSSAREQDMPDATPLQEPDSASDSEEEPEEESEEESVEEAPKPMPKRKAQQVTAGAPGKAWGSLTSKRGSKTTSSRRNVAALTMPKLGSKPSGIVKRTGKSSAKKVESDAEAPESTAEQRKRRWRNMTTQERKAVDDAIWEKYMGSGSLYKPSPLHEIISKKYEADPAQKEADNEYGPDLVDEYDRVEYALDTNQQAIIIRRYRQWIGDWTVSTQHGKMIWLQERDDKRLFKAELCPTDLLPEFRRRFLPWQLEPGCRPTDDDIEGYKIECTGEERLSGKMTALYGTCSDPDEKKYWSHSWQWVVERLAKLLAFKNACKYFLAGAATTLANVGPWPARFVDEDARRNTSLQPRKDFPVGYRRALGSRAEEELSAQLAEGSTLNGAMDGLADMMGRPS</sequence>
<gene>
    <name evidence="3" type="ORF">B0A50_05696</name>
</gene>
<reference evidence="3 4" key="1">
    <citation type="submission" date="2017-03" db="EMBL/GenBank/DDBJ databases">
        <title>Genomes of endolithic fungi from Antarctica.</title>
        <authorList>
            <person name="Coleine C."/>
            <person name="Masonjones S."/>
            <person name="Stajich J.E."/>
        </authorList>
    </citation>
    <scope>NUCLEOTIDE SEQUENCE [LARGE SCALE GENOMIC DNA]</scope>
    <source>
        <strain evidence="3 4">CCFEE 6315</strain>
    </source>
</reference>